<reference evidence="1" key="2">
    <citation type="journal article" date="2015" name="Data Brief">
        <title>Shoot transcriptome of the giant reed, Arundo donax.</title>
        <authorList>
            <person name="Barrero R.A."/>
            <person name="Guerrero F.D."/>
            <person name="Moolhuijzen P."/>
            <person name="Goolsby J.A."/>
            <person name="Tidwell J."/>
            <person name="Bellgard S.E."/>
            <person name="Bellgard M.I."/>
        </authorList>
    </citation>
    <scope>NUCLEOTIDE SEQUENCE</scope>
    <source>
        <tissue evidence="1">Shoot tissue taken approximately 20 cm above the soil surface</tissue>
    </source>
</reference>
<dbReference type="EMBL" id="GBRH01274828">
    <property type="protein sequence ID" value="JAD23067.1"/>
    <property type="molecule type" value="Transcribed_RNA"/>
</dbReference>
<reference evidence="1" key="1">
    <citation type="submission" date="2014-09" db="EMBL/GenBank/DDBJ databases">
        <authorList>
            <person name="Magalhaes I.L.F."/>
            <person name="Oliveira U."/>
            <person name="Santos F.R."/>
            <person name="Vidigal T.H.D.A."/>
            <person name="Brescovit A.D."/>
            <person name="Santos A.J."/>
        </authorList>
    </citation>
    <scope>NUCLEOTIDE SEQUENCE</scope>
    <source>
        <tissue evidence="1">Shoot tissue taken approximately 20 cm above the soil surface</tissue>
    </source>
</reference>
<accession>A0A0A8YKF8</accession>
<sequence length="42" mass="4961">MSQLTLSTYRHQNKNPTWDDNIIEMLMTENMIVQTVHIPCRG</sequence>
<evidence type="ECO:0000313" key="1">
    <source>
        <dbReference type="EMBL" id="JAD23067.1"/>
    </source>
</evidence>
<protein>
    <submittedName>
        <fullName evidence="1">Uncharacterized protein</fullName>
    </submittedName>
</protein>
<dbReference type="AlphaFoldDB" id="A0A0A8YKF8"/>
<proteinExistence type="predicted"/>
<organism evidence="1">
    <name type="scientific">Arundo donax</name>
    <name type="common">Giant reed</name>
    <name type="synonym">Donax arundinaceus</name>
    <dbReference type="NCBI Taxonomy" id="35708"/>
    <lineage>
        <taxon>Eukaryota</taxon>
        <taxon>Viridiplantae</taxon>
        <taxon>Streptophyta</taxon>
        <taxon>Embryophyta</taxon>
        <taxon>Tracheophyta</taxon>
        <taxon>Spermatophyta</taxon>
        <taxon>Magnoliopsida</taxon>
        <taxon>Liliopsida</taxon>
        <taxon>Poales</taxon>
        <taxon>Poaceae</taxon>
        <taxon>PACMAD clade</taxon>
        <taxon>Arundinoideae</taxon>
        <taxon>Arundineae</taxon>
        <taxon>Arundo</taxon>
    </lineage>
</organism>
<name>A0A0A8YKF8_ARUDO</name>